<evidence type="ECO:0000256" key="4">
    <source>
        <dbReference type="ARBA" id="ARBA00022989"/>
    </source>
</evidence>
<feature type="transmembrane region" description="Helical" evidence="7">
    <location>
        <begin position="486"/>
        <end position="513"/>
    </location>
</feature>
<evidence type="ECO:0000256" key="5">
    <source>
        <dbReference type="ARBA" id="ARBA00023136"/>
    </source>
</evidence>
<feature type="transmembrane region" description="Helical" evidence="7">
    <location>
        <begin position="390"/>
        <end position="410"/>
    </location>
</feature>
<evidence type="ECO:0000256" key="3">
    <source>
        <dbReference type="ARBA" id="ARBA00022692"/>
    </source>
</evidence>
<feature type="transmembrane region" description="Helical" evidence="7">
    <location>
        <begin position="219"/>
        <end position="238"/>
    </location>
</feature>
<feature type="region of interest" description="Disordered" evidence="6">
    <location>
        <begin position="52"/>
        <end position="71"/>
    </location>
</feature>
<evidence type="ECO:0000256" key="1">
    <source>
        <dbReference type="ARBA" id="ARBA00004141"/>
    </source>
</evidence>
<accession>A0A0B7A2V8</accession>
<name>A0A0B7A2V8_9EUPU</name>
<dbReference type="PANTHER" id="PTHR21716:SF4">
    <property type="entry name" value="TRANSMEMBRANE PROTEIN 245"/>
    <property type="match status" value="1"/>
</dbReference>
<dbReference type="GO" id="GO:0016020">
    <property type="term" value="C:membrane"/>
    <property type="evidence" value="ECO:0007669"/>
    <property type="project" value="UniProtKB-SubCell"/>
</dbReference>
<dbReference type="PANTHER" id="PTHR21716">
    <property type="entry name" value="TRANSMEMBRANE PROTEIN"/>
    <property type="match status" value="1"/>
</dbReference>
<protein>
    <recommendedName>
        <fullName evidence="9">Transmembrane protein 245</fullName>
    </recommendedName>
</protein>
<keyword evidence="5 7" id="KW-0472">Membrane</keyword>
<dbReference type="Pfam" id="PF01594">
    <property type="entry name" value="AI-2E_transport"/>
    <property type="match status" value="1"/>
</dbReference>
<gene>
    <name evidence="8" type="primary">ORF91000</name>
</gene>
<keyword evidence="3 7" id="KW-0812">Transmembrane</keyword>
<evidence type="ECO:0000256" key="7">
    <source>
        <dbReference type="SAM" id="Phobius"/>
    </source>
</evidence>
<comment type="subcellular location">
    <subcellularLocation>
        <location evidence="1">Membrane</location>
        <topology evidence="1">Multi-pass membrane protein</topology>
    </subcellularLocation>
</comment>
<evidence type="ECO:0008006" key="9">
    <source>
        <dbReference type="Google" id="ProtNLM"/>
    </source>
</evidence>
<reference evidence="8" key="1">
    <citation type="submission" date="2014-12" db="EMBL/GenBank/DDBJ databases">
        <title>Insight into the proteome of Arion vulgaris.</title>
        <authorList>
            <person name="Aradska J."/>
            <person name="Bulat T."/>
            <person name="Smidak R."/>
            <person name="Sarate P."/>
            <person name="Gangsoo J."/>
            <person name="Sialana F."/>
            <person name="Bilban M."/>
            <person name="Lubec G."/>
        </authorList>
    </citation>
    <scope>NUCLEOTIDE SEQUENCE</scope>
    <source>
        <tissue evidence="8">Skin</tissue>
    </source>
</reference>
<feature type="non-terminal residue" evidence="8">
    <location>
        <position position="1"/>
    </location>
</feature>
<feature type="region of interest" description="Disordered" evidence="6">
    <location>
        <begin position="1"/>
        <end position="40"/>
    </location>
</feature>
<feature type="transmembrane region" description="Helical" evidence="7">
    <location>
        <begin position="131"/>
        <end position="151"/>
    </location>
</feature>
<sequence>SSAILDEGPVIQAPPSQLPTTNATSLTDSEKTTVTTASNLDTSKVTEKAAVATPTSVAPQKGGEKPTFITPTNETPIKYVETAPVSKPSSLSLSLHGSRKISNAHSGKTSKTSMVDQCFAILLWGHVIVRLWMHVWLILLLLMLPFLHIAFKKIFKQFCEGGVLHSTTTNAKNACLNWLHARQDVLMPHCLRGLGSLLLKGDQKIIMVLEQGLDQATSILFILMMLVGTVLFSVIGAVQIQRESMYMITSAQNLLNKTMNSEMYHWMPNADMMRKTMDQVLQKTHEHGRNFIASKVKDILPVDQSSKETENIINQVLEVWDKLYETMLLREQATNTTSISKSGLHELASVGTLWNTISNGKSMLQLTGVVEFVKEHLDTFMSVWESVWTVLKSNMNLFFTVVTTILSALLGGGTAILNFVISAIIFLTTLFYLLASSGDMYKPAELFSNMSPGSTGSRFGTAVECAISGVFKASLKMATFYGLYTWLTHLIFGLDIVFIPSALAACFAAVPFLGPYWAALPAVIELWIVQDDGLSAILLFIAHMAPAYIV</sequence>
<dbReference type="AlphaFoldDB" id="A0A0B7A2V8"/>
<evidence type="ECO:0000313" key="8">
    <source>
        <dbReference type="EMBL" id="CEK74416.1"/>
    </source>
</evidence>
<comment type="similarity">
    <text evidence="2">Belongs to the autoinducer-2 exporter (AI-2E) (TC 2.A.86) family.</text>
</comment>
<keyword evidence="4 7" id="KW-1133">Transmembrane helix</keyword>
<organism evidence="8">
    <name type="scientific">Arion vulgaris</name>
    <dbReference type="NCBI Taxonomy" id="1028688"/>
    <lineage>
        <taxon>Eukaryota</taxon>
        <taxon>Metazoa</taxon>
        <taxon>Spiralia</taxon>
        <taxon>Lophotrochozoa</taxon>
        <taxon>Mollusca</taxon>
        <taxon>Gastropoda</taxon>
        <taxon>Heterobranchia</taxon>
        <taxon>Euthyneura</taxon>
        <taxon>Panpulmonata</taxon>
        <taxon>Eupulmonata</taxon>
        <taxon>Stylommatophora</taxon>
        <taxon>Helicina</taxon>
        <taxon>Arionoidea</taxon>
        <taxon>Arionidae</taxon>
        <taxon>Arion</taxon>
    </lineage>
</organism>
<proteinExistence type="inferred from homology"/>
<dbReference type="EMBL" id="HACG01027551">
    <property type="protein sequence ID" value="CEK74416.1"/>
    <property type="molecule type" value="Transcribed_RNA"/>
</dbReference>
<feature type="non-terminal residue" evidence="8">
    <location>
        <position position="550"/>
    </location>
</feature>
<evidence type="ECO:0000256" key="2">
    <source>
        <dbReference type="ARBA" id="ARBA00009773"/>
    </source>
</evidence>
<feature type="compositionally biased region" description="Polar residues" evidence="6">
    <location>
        <begin position="14"/>
        <end position="40"/>
    </location>
</feature>
<dbReference type="InterPro" id="IPR002549">
    <property type="entry name" value="AI-2E-like"/>
</dbReference>
<evidence type="ECO:0000256" key="6">
    <source>
        <dbReference type="SAM" id="MobiDB-lite"/>
    </source>
</evidence>